<dbReference type="AlphaFoldDB" id="A0A914S3X9"/>
<keyword evidence="1" id="KW-1185">Reference proteome</keyword>
<dbReference type="Proteomes" id="UP000887564">
    <property type="component" value="Unplaced"/>
</dbReference>
<name>A0A914S3X9_PAREQ</name>
<accession>A0A914S3X9</accession>
<evidence type="ECO:0000313" key="1">
    <source>
        <dbReference type="Proteomes" id="UP000887564"/>
    </source>
</evidence>
<organism evidence="1 2">
    <name type="scientific">Parascaris equorum</name>
    <name type="common">Equine roundworm</name>
    <dbReference type="NCBI Taxonomy" id="6256"/>
    <lineage>
        <taxon>Eukaryota</taxon>
        <taxon>Metazoa</taxon>
        <taxon>Ecdysozoa</taxon>
        <taxon>Nematoda</taxon>
        <taxon>Chromadorea</taxon>
        <taxon>Rhabditida</taxon>
        <taxon>Spirurina</taxon>
        <taxon>Ascaridomorpha</taxon>
        <taxon>Ascaridoidea</taxon>
        <taxon>Ascarididae</taxon>
        <taxon>Parascaris</taxon>
    </lineage>
</organism>
<protein>
    <submittedName>
        <fullName evidence="2">Uncharacterized protein</fullName>
    </submittedName>
</protein>
<evidence type="ECO:0000313" key="2">
    <source>
        <dbReference type="WBParaSite" id="PEQ_0001185901-mRNA-1"/>
    </source>
</evidence>
<sequence length="65" mass="7525">MGSNRFADHITPEMRVIHKHLRLIYEKNQAIVSTICCSIAHFNPQNVRQTTLRDGSMELMETAIR</sequence>
<proteinExistence type="predicted"/>
<dbReference type="WBParaSite" id="PEQ_0001185901-mRNA-1">
    <property type="protein sequence ID" value="PEQ_0001185901-mRNA-1"/>
    <property type="gene ID" value="PEQ_0001185901"/>
</dbReference>
<reference evidence="2" key="1">
    <citation type="submission" date="2022-11" db="UniProtKB">
        <authorList>
            <consortium name="WormBaseParasite"/>
        </authorList>
    </citation>
    <scope>IDENTIFICATION</scope>
</reference>